<name>A0A6V7CGL3_9XANT</name>
<dbReference type="EMBL" id="LR828257">
    <property type="protein sequence ID" value="CAD0316174.1"/>
    <property type="molecule type" value="Genomic_DNA"/>
</dbReference>
<dbReference type="Gene3D" id="3.30.565.10">
    <property type="entry name" value="Histidine kinase-like ATPase, C-terminal domain"/>
    <property type="match status" value="1"/>
</dbReference>
<dbReference type="GO" id="GO:0000155">
    <property type="term" value="F:phosphorelay sensor kinase activity"/>
    <property type="evidence" value="ECO:0007669"/>
    <property type="project" value="InterPro"/>
</dbReference>
<feature type="domain" description="Histidine kinase/HSP90-like ATPase" evidence="2">
    <location>
        <begin position="360"/>
        <end position="456"/>
    </location>
</feature>
<protein>
    <recommendedName>
        <fullName evidence="2">Histidine kinase/HSP90-like ATPase domain-containing protein</fullName>
    </recommendedName>
</protein>
<keyword evidence="1" id="KW-1133">Transmembrane helix</keyword>
<accession>A0A6V7CGL3</accession>
<dbReference type="SUPFAM" id="SSF55874">
    <property type="entry name" value="ATPase domain of HSP90 chaperone/DNA topoisomerase II/histidine kinase"/>
    <property type="match status" value="1"/>
</dbReference>
<feature type="transmembrane region" description="Helical" evidence="1">
    <location>
        <begin position="55"/>
        <end position="77"/>
    </location>
</feature>
<dbReference type="InterPro" id="IPR050640">
    <property type="entry name" value="Bact_2-comp_sensor_kinase"/>
</dbReference>
<keyword evidence="1" id="KW-0812">Transmembrane</keyword>
<evidence type="ECO:0000259" key="2">
    <source>
        <dbReference type="SMART" id="SM00387"/>
    </source>
</evidence>
<dbReference type="InterPro" id="IPR003594">
    <property type="entry name" value="HATPase_dom"/>
</dbReference>
<dbReference type="InterPro" id="IPR036890">
    <property type="entry name" value="HATPase_C_sf"/>
</dbReference>
<dbReference type="PANTHER" id="PTHR34220:SF9">
    <property type="entry name" value="SIGNAL TRANSDUCTION HISTIDINE KINASE INTERNAL REGION DOMAIN-CONTAINING PROTEIN"/>
    <property type="match status" value="1"/>
</dbReference>
<dbReference type="Proteomes" id="UP000515406">
    <property type="component" value="Chromosome"/>
</dbReference>
<dbReference type="EMBL" id="LR828257">
    <property type="protein sequence ID" value="CAD0316163.1"/>
    <property type="molecule type" value="Genomic_DNA"/>
</dbReference>
<organism evidence="3 4">
    <name type="scientific">Xanthomonas hortorum pv. vitians</name>
    <dbReference type="NCBI Taxonomy" id="83224"/>
    <lineage>
        <taxon>Bacteria</taxon>
        <taxon>Pseudomonadati</taxon>
        <taxon>Pseudomonadota</taxon>
        <taxon>Gammaproteobacteria</taxon>
        <taxon>Lysobacterales</taxon>
        <taxon>Lysobacteraceae</taxon>
        <taxon>Xanthomonas</taxon>
    </lineage>
</organism>
<keyword evidence="4" id="KW-1185">Reference proteome</keyword>
<dbReference type="InterPro" id="IPR010559">
    <property type="entry name" value="Sig_transdc_His_kin_internal"/>
</dbReference>
<dbReference type="Pfam" id="PF06580">
    <property type="entry name" value="His_kinase"/>
    <property type="match status" value="1"/>
</dbReference>
<gene>
    <name evidence="3" type="ORF">CFBP498_13300</name>
</gene>
<proteinExistence type="predicted"/>
<dbReference type="GO" id="GO:0016020">
    <property type="term" value="C:membrane"/>
    <property type="evidence" value="ECO:0007669"/>
    <property type="project" value="InterPro"/>
</dbReference>
<dbReference type="Pfam" id="PF02518">
    <property type="entry name" value="HATPase_c"/>
    <property type="match status" value="1"/>
</dbReference>
<dbReference type="PANTHER" id="PTHR34220">
    <property type="entry name" value="SENSOR HISTIDINE KINASE YPDA"/>
    <property type="match status" value="1"/>
</dbReference>
<evidence type="ECO:0000313" key="3">
    <source>
        <dbReference type="EMBL" id="CAD0316163.1"/>
    </source>
</evidence>
<dbReference type="AlphaFoldDB" id="A0A6V7CGL3"/>
<evidence type="ECO:0000313" key="4">
    <source>
        <dbReference type="Proteomes" id="UP000515406"/>
    </source>
</evidence>
<keyword evidence="1" id="KW-0472">Membrane</keyword>
<reference evidence="3 4" key="1">
    <citation type="submission" date="2020-07" db="EMBL/GenBank/DDBJ databases">
        <authorList>
            <person name="Pothier F. J."/>
        </authorList>
    </citation>
    <scope>NUCLEOTIDE SEQUENCE [LARGE SCALE GENOMIC DNA]</scope>
    <source>
        <strain evidence="3 4">CFBP 498</strain>
    </source>
</reference>
<dbReference type="SMART" id="SM00387">
    <property type="entry name" value="HATPase_c"/>
    <property type="match status" value="1"/>
</dbReference>
<evidence type="ECO:0000256" key="1">
    <source>
        <dbReference type="SAM" id="Phobius"/>
    </source>
</evidence>
<feature type="transmembrane region" description="Helical" evidence="1">
    <location>
        <begin position="83"/>
        <end position="104"/>
    </location>
</feature>
<sequence length="479" mass="52030">MPATAEQAGFRAAIQAIEAPPAAIRRFGLSTARLPAMLAASQPNELTPVSASVFLIVRIVFAWAAALVVAGIMWAQLFGSTGAFFGLICVVLLTLALMSAITHVRRVRLIAGRLDHDTLSTRQRRQIEVPLDVQASFAVVEEAVRALPRVQDIECAPGSLLIRAKVRRIDPYEGRQPSRWNLFARFAIKRNQVLVTITPGQGTSSVTVLCEPDAGAWVDLFAVDEGSNFENAEAINRAVVRRVGEQRRDEQAAAEQSVMEKELAVARLNLLHAQVEPHFLYNTLASAQVLARTDPPRAEIMIGHLIQYLRSSLPSADGAISSLGEELERTQAYLEILRIRMGTRLALQVEVPYELRALQLPSMMLQTLVENAIKHGLEPKPGGGTVWILARRIDDHATLTVADDGQGFNTHSQGTGIGLKNLRERLQLIYAGKASFAIVSNFPSGVAATITLPLPAHIAASPTPPPLPNAQIHTTQVQA</sequence>